<comment type="caution">
    <text evidence="2">The sequence shown here is derived from an EMBL/GenBank/DDBJ whole genome shotgun (WGS) entry which is preliminary data.</text>
</comment>
<reference evidence="3" key="1">
    <citation type="journal article" date="2015" name="Nat. Genet.">
        <title>The genome and transcriptome of the zoonotic hookworm Ancylostoma ceylanicum identify infection-specific gene families.</title>
        <authorList>
            <person name="Schwarz E.M."/>
            <person name="Hu Y."/>
            <person name="Antoshechkin I."/>
            <person name="Miller M.M."/>
            <person name="Sternberg P.W."/>
            <person name="Aroian R.V."/>
        </authorList>
    </citation>
    <scope>NUCLEOTIDE SEQUENCE</scope>
    <source>
        <strain evidence="3">HY135</strain>
    </source>
</reference>
<gene>
    <name evidence="2" type="primary">Acey_s0014.g2432</name>
    <name evidence="2" type="ORF">Y032_0014g2432</name>
</gene>
<name>A0A016VAK4_9BILA</name>
<sequence>MILLLLLCLLNVGFISILACFKRKKRPVEAKTQPSSAVHSSPSLPVFSFFKHSFRAIQFRALGRVTLYVVTQDSTVHMNLRFSSEYDDQNTVIMLWSCEAVHFTIFAW</sequence>
<dbReference type="AlphaFoldDB" id="A0A016VAK4"/>
<dbReference type="EMBL" id="JARK01001350">
    <property type="protein sequence ID" value="EYC24306.1"/>
    <property type="molecule type" value="Genomic_DNA"/>
</dbReference>
<organism evidence="2 3">
    <name type="scientific">Ancylostoma ceylanicum</name>
    <dbReference type="NCBI Taxonomy" id="53326"/>
    <lineage>
        <taxon>Eukaryota</taxon>
        <taxon>Metazoa</taxon>
        <taxon>Ecdysozoa</taxon>
        <taxon>Nematoda</taxon>
        <taxon>Chromadorea</taxon>
        <taxon>Rhabditida</taxon>
        <taxon>Rhabditina</taxon>
        <taxon>Rhabditomorpha</taxon>
        <taxon>Strongyloidea</taxon>
        <taxon>Ancylostomatidae</taxon>
        <taxon>Ancylostomatinae</taxon>
        <taxon>Ancylostoma</taxon>
    </lineage>
</organism>
<feature type="chain" id="PRO_5001493206" evidence="1">
    <location>
        <begin position="20"/>
        <end position="108"/>
    </location>
</feature>
<evidence type="ECO:0000313" key="3">
    <source>
        <dbReference type="Proteomes" id="UP000024635"/>
    </source>
</evidence>
<feature type="signal peptide" evidence="1">
    <location>
        <begin position="1"/>
        <end position="19"/>
    </location>
</feature>
<evidence type="ECO:0000313" key="2">
    <source>
        <dbReference type="EMBL" id="EYC24306.1"/>
    </source>
</evidence>
<protein>
    <submittedName>
        <fullName evidence="2">Uncharacterized protein</fullName>
    </submittedName>
</protein>
<keyword evidence="1" id="KW-0732">Signal</keyword>
<proteinExistence type="predicted"/>
<dbReference type="Proteomes" id="UP000024635">
    <property type="component" value="Unassembled WGS sequence"/>
</dbReference>
<evidence type="ECO:0000256" key="1">
    <source>
        <dbReference type="SAM" id="SignalP"/>
    </source>
</evidence>
<accession>A0A016VAK4</accession>
<keyword evidence="3" id="KW-1185">Reference proteome</keyword>